<proteinExistence type="predicted"/>
<gene>
    <name evidence="3" type="ORF">DIT97_33840</name>
    <name evidence="4" type="ORF">GmarT_48860</name>
</gene>
<evidence type="ECO:0000256" key="1">
    <source>
        <dbReference type="SAM" id="MobiDB-lite"/>
    </source>
</evidence>
<reference evidence="3 5" key="1">
    <citation type="journal article" date="2018" name="Nat. Biotechnol.">
        <title>A standardized bacterial taxonomy based on genome phylogeny substantially revises the tree of life.</title>
        <authorList>
            <person name="Parks D.H."/>
            <person name="Chuvochina M."/>
            <person name="Waite D.W."/>
            <person name="Rinke C."/>
            <person name="Skarshewski A."/>
            <person name="Chaumeil P.A."/>
            <person name="Hugenholtz P."/>
        </authorList>
    </citation>
    <scope>NUCLEOTIDE SEQUENCE [LARGE SCALE GENOMIC DNA]</scope>
    <source>
        <strain evidence="3">UBA9375</strain>
    </source>
</reference>
<organism evidence="3 5">
    <name type="scientific">Gimesia maris</name>
    <dbReference type="NCBI Taxonomy" id="122"/>
    <lineage>
        <taxon>Bacteria</taxon>
        <taxon>Pseudomonadati</taxon>
        <taxon>Planctomycetota</taxon>
        <taxon>Planctomycetia</taxon>
        <taxon>Planctomycetales</taxon>
        <taxon>Planctomycetaceae</taxon>
        <taxon>Gimesia</taxon>
    </lineage>
</organism>
<sequence length="140" mass="14784">MSPSHAKAGEVLTVAPLGSALESTKTTTLVKTDDLEIIRLIIKAGNSLPSHSAPGVLTVQCLEGHVRFKCMGEDHDLKAGQLIYLPHAETHAVECVESAALLLTIVPSHSKKPPLNRVDEASDESFPASDPPAWTGVKGS</sequence>
<dbReference type="InterPro" id="IPR013096">
    <property type="entry name" value="Cupin_2"/>
</dbReference>
<evidence type="ECO:0000259" key="2">
    <source>
        <dbReference type="Pfam" id="PF07883"/>
    </source>
</evidence>
<evidence type="ECO:0000313" key="4">
    <source>
        <dbReference type="EMBL" id="QEG18990.1"/>
    </source>
</evidence>
<evidence type="ECO:0000313" key="5">
    <source>
        <dbReference type="Proteomes" id="UP000263642"/>
    </source>
</evidence>
<dbReference type="CDD" id="cd02230">
    <property type="entry name" value="cupin_HP0902-like"/>
    <property type="match status" value="1"/>
</dbReference>
<dbReference type="RefSeq" id="WP_002647766.1">
    <property type="nucleotide sequence ID" value="NZ_CAXBMG010000010.1"/>
</dbReference>
<dbReference type="EMBL" id="CP042910">
    <property type="protein sequence ID" value="QEG18990.1"/>
    <property type="molecule type" value="Genomic_DNA"/>
</dbReference>
<name>A0A3D3RI21_9PLAN</name>
<accession>A0A517XHH9</accession>
<dbReference type="PANTHER" id="PTHR37694">
    <property type="entry name" value="SLR8022 PROTEIN"/>
    <property type="match status" value="1"/>
</dbReference>
<keyword evidence="6" id="KW-1185">Reference proteome</keyword>
<feature type="region of interest" description="Disordered" evidence="1">
    <location>
        <begin position="109"/>
        <end position="140"/>
    </location>
</feature>
<evidence type="ECO:0000313" key="3">
    <source>
        <dbReference type="EMBL" id="HCO27742.1"/>
    </source>
</evidence>
<dbReference type="InterPro" id="IPR011051">
    <property type="entry name" value="RmlC_Cupin_sf"/>
</dbReference>
<dbReference type="Proteomes" id="UP000322887">
    <property type="component" value="Chromosome"/>
</dbReference>
<dbReference type="SUPFAM" id="SSF51182">
    <property type="entry name" value="RmlC-like cupins"/>
    <property type="match status" value="1"/>
</dbReference>
<evidence type="ECO:0000313" key="6">
    <source>
        <dbReference type="Proteomes" id="UP000322887"/>
    </source>
</evidence>
<dbReference type="InterPro" id="IPR014710">
    <property type="entry name" value="RmlC-like_jellyroll"/>
</dbReference>
<reference evidence="4 6" key="2">
    <citation type="submission" date="2019-08" db="EMBL/GenBank/DDBJ databases">
        <title>Deep-cultivation of Planctomycetes and their phenomic and genomic characterization uncovers novel biology.</title>
        <authorList>
            <person name="Wiegand S."/>
            <person name="Jogler M."/>
            <person name="Boedeker C."/>
            <person name="Pinto D."/>
            <person name="Vollmers J."/>
            <person name="Rivas-Marin E."/>
            <person name="Kohn T."/>
            <person name="Peeters S.H."/>
            <person name="Heuer A."/>
            <person name="Rast P."/>
            <person name="Oberbeckmann S."/>
            <person name="Bunk B."/>
            <person name="Jeske O."/>
            <person name="Meyerdierks A."/>
            <person name="Storesund J.E."/>
            <person name="Kallscheuer N."/>
            <person name="Luecker S."/>
            <person name="Lage O.M."/>
            <person name="Pohl T."/>
            <person name="Merkel B.J."/>
            <person name="Hornburger P."/>
            <person name="Mueller R.-W."/>
            <person name="Bruemmer F."/>
            <person name="Labrenz M."/>
            <person name="Spormann A.M."/>
            <person name="Op den Camp H."/>
            <person name="Overmann J."/>
            <person name="Amann R."/>
            <person name="Jetten M.S.M."/>
            <person name="Mascher T."/>
            <person name="Medema M.H."/>
            <person name="Devos D.P."/>
            <person name="Kaster A.-K."/>
            <person name="Ovreas L."/>
            <person name="Rohde M."/>
            <person name="Galperin M.Y."/>
            <person name="Jogler C."/>
        </authorList>
    </citation>
    <scope>NUCLEOTIDE SEQUENCE [LARGE SCALE GENOMIC DNA]</scope>
    <source>
        <strain evidence="4 6">DSM 8797</strain>
    </source>
</reference>
<protein>
    <submittedName>
        <fullName evidence="4">Cupin domain protein</fullName>
    </submittedName>
    <submittedName>
        <fullName evidence="3">Cupin domain-containing protein</fullName>
    </submittedName>
</protein>
<dbReference type="GeneID" id="98649329"/>
<dbReference type="PANTHER" id="PTHR37694:SF1">
    <property type="entry name" value="SLR8022 PROTEIN"/>
    <property type="match status" value="1"/>
</dbReference>
<dbReference type="EMBL" id="DQAY01000206">
    <property type="protein sequence ID" value="HCO27742.1"/>
    <property type="molecule type" value="Genomic_DNA"/>
</dbReference>
<dbReference type="Proteomes" id="UP000263642">
    <property type="component" value="Unassembled WGS sequence"/>
</dbReference>
<dbReference type="Pfam" id="PF07883">
    <property type="entry name" value="Cupin_2"/>
    <property type="match status" value="1"/>
</dbReference>
<dbReference type="Gene3D" id="2.60.120.10">
    <property type="entry name" value="Jelly Rolls"/>
    <property type="match status" value="1"/>
</dbReference>
<accession>A0A3D3RI21</accession>
<dbReference type="AlphaFoldDB" id="A0A3D3RI21"/>
<feature type="domain" description="Cupin type-2" evidence="2">
    <location>
        <begin position="41"/>
        <end position="103"/>
    </location>
</feature>